<dbReference type="OrthoDB" id="6183301at2"/>
<protein>
    <recommendedName>
        <fullName evidence="4">DUF1176 domain-containing protein</fullName>
    </recommendedName>
</protein>
<name>W9VI15_9GAMM</name>
<sequence length="354" mass="38207">MTLPSKSLLLFLVLLPSQLLAQWPSGLRFSHHDWELACDNTRTCRAAGYHSDNEEMAVSVLLTRKAGPNEPVTGQVMIGHYEENPKLDSLPAVFELSLRINDRLIGQVAIAKDSFVADLSSSQVDALLASLVRTSRIELSAGEAVWSLSDKGATAVLLKMDEYQGRINTLGALVKKGAKDEKSVLPAEQVPVVIAAPLPTSLSDDQPLAMMDSKALMDAIHTTLGEDDCQRLTEAEGENAELTATRLNDTKVLISAQCWMGAYNFGYGFWIINASSPYQPILVTTMGSDHSDGVISASHKGRGLGDCWSSEAWTWDGEQFVHTEASTSGLCKLMAPGGAWTLPTLVTSVRSDAT</sequence>
<evidence type="ECO:0000313" key="2">
    <source>
        <dbReference type="EMBL" id="EXJ10245.1"/>
    </source>
</evidence>
<reference evidence="3" key="1">
    <citation type="submission" date="2012-11" db="EMBL/GenBank/DDBJ databases">
        <authorList>
            <person name="Singh A."/>
            <person name="Pinnaka A.K."/>
            <person name="Vaidya B."/>
        </authorList>
    </citation>
    <scope>NUCLEOTIDE SEQUENCE [LARGE SCALE GENOMIC DNA]</scope>
    <source>
        <strain evidence="3">AK23</strain>
    </source>
</reference>
<accession>W9VI15</accession>
<dbReference type="AlphaFoldDB" id="W9VI15"/>
<reference evidence="2 3" key="2">
    <citation type="journal article" date="2015" name="Syst. Appl. Microbiol.">
        <title>Nitrincola nitratireducens sp. nov. isolated from a haloalkaline crater lake.</title>
        <authorList>
            <person name="Singh A."/>
            <person name="Vaidya B."/>
            <person name="Tanuku N.R."/>
            <person name="Pinnaka A.K."/>
        </authorList>
    </citation>
    <scope>NUCLEOTIDE SEQUENCE [LARGE SCALE GENOMIC DNA]</scope>
    <source>
        <strain evidence="2 3">AK23</strain>
    </source>
</reference>
<dbReference type="RefSeq" id="WP_036512288.1">
    <property type="nucleotide sequence ID" value="NZ_AONB01000015.1"/>
</dbReference>
<dbReference type="PATRIC" id="fig|1229521.3.peg.2833"/>
<dbReference type="InterPro" id="IPR009560">
    <property type="entry name" value="DUF1176"/>
</dbReference>
<feature type="signal peptide" evidence="1">
    <location>
        <begin position="1"/>
        <end position="21"/>
    </location>
</feature>
<feature type="chain" id="PRO_5004930460" description="DUF1176 domain-containing protein" evidence="1">
    <location>
        <begin position="22"/>
        <end position="354"/>
    </location>
</feature>
<keyword evidence="1" id="KW-0732">Signal</keyword>
<gene>
    <name evidence="2" type="ORF">D791_02803</name>
</gene>
<proteinExistence type="predicted"/>
<dbReference type="Proteomes" id="UP000019464">
    <property type="component" value="Unassembled WGS sequence"/>
</dbReference>
<evidence type="ECO:0000256" key="1">
    <source>
        <dbReference type="SAM" id="SignalP"/>
    </source>
</evidence>
<keyword evidence="3" id="KW-1185">Reference proteome</keyword>
<dbReference type="EMBL" id="AONB01000015">
    <property type="protein sequence ID" value="EXJ10245.1"/>
    <property type="molecule type" value="Genomic_DNA"/>
</dbReference>
<evidence type="ECO:0008006" key="4">
    <source>
        <dbReference type="Google" id="ProtNLM"/>
    </source>
</evidence>
<comment type="caution">
    <text evidence="2">The sequence shown here is derived from an EMBL/GenBank/DDBJ whole genome shotgun (WGS) entry which is preliminary data.</text>
</comment>
<organism evidence="2 3">
    <name type="scientific">Nitrincola nitratireducens</name>
    <dbReference type="NCBI Taxonomy" id="1229521"/>
    <lineage>
        <taxon>Bacteria</taxon>
        <taxon>Pseudomonadati</taxon>
        <taxon>Pseudomonadota</taxon>
        <taxon>Gammaproteobacteria</taxon>
        <taxon>Oceanospirillales</taxon>
        <taxon>Oceanospirillaceae</taxon>
        <taxon>Nitrincola</taxon>
    </lineage>
</organism>
<dbReference type="STRING" id="1229521.D791_02803"/>
<dbReference type="Pfam" id="PF06674">
    <property type="entry name" value="DUF1176"/>
    <property type="match status" value="1"/>
</dbReference>
<evidence type="ECO:0000313" key="3">
    <source>
        <dbReference type="Proteomes" id="UP000019464"/>
    </source>
</evidence>